<dbReference type="SUPFAM" id="SSF143011">
    <property type="entry name" value="RelE-like"/>
    <property type="match status" value="1"/>
</dbReference>
<protein>
    <submittedName>
        <fullName evidence="1">Killer protein</fullName>
    </submittedName>
</protein>
<name>A0A2D0KSZ7_9GAMM</name>
<reference evidence="1 2" key="1">
    <citation type="journal article" date="2017" name="Nat. Microbiol.">
        <title>Natural product diversity associated with the nematode symbionts Photorhabdus and Xenorhabdus.</title>
        <authorList>
            <person name="Tobias N.J."/>
            <person name="Wolff H."/>
            <person name="Djahanschiri B."/>
            <person name="Grundmann F."/>
            <person name="Kronenwerth M."/>
            <person name="Shi Y.M."/>
            <person name="Simonyi S."/>
            <person name="Grun P."/>
            <person name="Shapiro-Ilan D."/>
            <person name="Pidot S.J."/>
            <person name="Stinear T.P."/>
            <person name="Ebersberger I."/>
            <person name="Bode H.B."/>
        </authorList>
    </citation>
    <scope>NUCLEOTIDE SEQUENCE [LARGE SCALE GENOMIC DNA]</scope>
    <source>
        <strain evidence="1 2">DSM 17904</strain>
    </source>
</reference>
<dbReference type="EMBL" id="NJAJ01000008">
    <property type="protein sequence ID" value="PHM66498.1"/>
    <property type="molecule type" value="Genomic_DNA"/>
</dbReference>
<comment type="caution">
    <text evidence="1">The sequence shown here is derived from an EMBL/GenBank/DDBJ whole genome shotgun (WGS) entry which is preliminary data.</text>
</comment>
<gene>
    <name evidence="1" type="ORF">Xsto_01105</name>
</gene>
<dbReference type="InterPro" id="IPR007711">
    <property type="entry name" value="HigB-1"/>
</dbReference>
<evidence type="ECO:0000313" key="2">
    <source>
        <dbReference type="Proteomes" id="UP000222366"/>
    </source>
</evidence>
<accession>A0A2D0KSZ7</accession>
<dbReference type="Proteomes" id="UP000222366">
    <property type="component" value="Unassembled WGS sequence"/>
</dbReference>
<dbReference type="PANTHER" id="PTHR40266">
    <property type="entry name" value="TOXIN HIGB-1"/>
    <property type="match status" value="1"/>
</dbReference>
<dbReference type="InterPro" id="IPR035093">
    <property type="entry name" value="RelE/ParE_toxin_dom_sf"/>
</dbReference>
<organism evidence="1 2">
    <name type="scientific">Xenorhabdus stockiae</name>
    <dbReference type="NCBI Taxonomy" id="351614"/>
    <lineage>
        <taxon>Bacteria</taxon>
        <taxon>Pseudomonadati</taxon>
        <taxon>Pseudomonadota</taxon>
        <taxon>Gammaproteobacteria</taxon>
        <taxon>Enterobacterales</taxon>
        <taxon>Morganellaceae</taxon>
        <taxon>Xenorhabdus</taxon>
    </lineage>
</organism>
<dbReference type="RefSeq" id="WP_099108937.1">
    <property type="nucleotide sequence ID" value="NZ_CAWNRH010000159.1"/>
</dbReference>
<dbReference type="Pfam" id="PF05015">
    <property type="entry name" value="HigB-like_toxin"/>
    <property type="match status" value="1"/>
</dbReference>
<dbReference type="PANTHER" id="PTHR40266:SF2">
    <property type="entry name" value="TOXIN HIGB-1"/>
    <property type="match status" value="1"/>
</dbReference>
<dbReference type="AlphaFoldDB" id="A0A2D0KSZ7"/>
<keyword evidence="2" id="KW-1185">Reference proteome</keyword>
<dbReference type="Gene3D" id="3.30.2310.20">
    <property type="entry name" value="RelE-like"/>
    <property type="match status" value="1"/>
</dbReference>
<proteinExistence type="predicted"/>
<evidence type="ECO:0000313" key="1">
    <source>
        <dbReference type="EMBL" id="PHM66498.1"/>
    </source>
</evidence>
<sequence length="92" mass="10495">MIKSFKHKGLRLFFETGKTSGINSQHAKKLRQRLAVINDAEVIGDINLPGYRLHPLTGDREGQWSVTVSGNLRVTFEFIDGDAYIVNYEDYH</sequence>